<dbReference type="InterPro" id="IPR037171">
    <property type="entry name" value="NagB/RpiA_transferase-like"/>
</dbReference>
<keyword evidence="7" id="KW-1185">Reference proteome</keyword>
<dbReference type="KEGG" id="spph:KFK14_12600"/>
<accession>A0A975Q3Y6</accession>
<evidence type="ECO:0000256" key="1">
    <source>
        <dbReference type="ARBA" id="ARBA00010638"/>
    </source>
</evidence>
<dbReference type="AlphaFoldDB" id="A0A975Q3Y6"/>
<feature type="binding site" evidence="4">
    <location>
        <position position="54"/>
    </location>
    <ligand>
        <name>substrate</name>
    </ligand>
</feature>
<comment type="similarity">
    <text evidence="1 5">Belongs to the 5-formyltetrahydrofolate cyclo-ligase family.</text>
</comment>
<dbReference type="GO" id="GO:0009396">
    <property type="term" value="P:folic acid-containing compound biosynthetic process"/>
    <property type="evidence" value="ECO:0007669"/>
    <property type="project" value="TreeGrafter"/>
</dbReference>
<evidence type="ECO:0000256" key="4">
    <source>
        <dbReference type="PIRSR" id="PIRSR006806-1"/>
    </source>
</evidence>
<evidence type="ECO:0000313" key="7">
    <source>
        <dbReference type="Proteomes" id="UP000681425"/>
    </source>
</evidence>
<evidence type="ECO:0000313" key="6">
    <source>
        <dbReference type="EMBL" id="QUT08246.1"/>
    </source>
</evidence>
<dbReference type="EMBL" id="CP073910">
    <property type="protein sequence ID" value="QUT08246.1"/>
    <property type="molecule type" value="Genomic_DNA"/>
</dbReference>
<keyword evidence="2 4" id="KW-0547">Nucleotide-binding</keyword>
<keyword evidence="3 4" id="KW-0067">ATP-binding</keyword>
<sequence length="191" mass="21361">MILTDKQALRDIARQRRRNFVASLDPLAHRLAFKALPSPFARMIADAETVALYVPLDDEAPVLRLAAALTDMGKTLCLPRVIDRLGGMEFLRWRKEDQLYPGPFGTSHPEPGIGPVAPDAIIAPLLGFDRRMNRLGQGGGYYDRAFARHPEALRIGIAWSIQEYEEVPADVWDLPLQAILTEVEFIEEVTA</sequence>
<evidence type="ECO:0000256" key="2">
    <source>
        <dbReference type="ARBA" id="ARBA00022741"/>
    </source>
</evidence>
<dbReference type="NCBIfam" id="TIGR02727">
    <property type="entry name" value="MTHFS_bact"/>
    <property type="match status" value="1"/>
</dbReference>
<evidence type="ECO:0000256" key="5">
    <source>
        <dbReference type="RuleBase" id="RU361279"/>
    </source>
</evidence>
<dbReference type="OrthoDB" id="9801938at2"/>
<keyword evidence="6" id="KW-0436">Ligase</keyword>
<gene>
    <name evidence="6" type="ORF">KFK14_12600</name>
</gene>
<feature type="binding site" evidence="4">
    <location>
        <begin position="6"/>
        <end position="10"/>
    </location>
    <ligand>
        <name>ATP</name>
        <dbReference type="ChEBI" id="CHEBI:30616"/>
    </ligand>
</feature>
<organism evidence="6 7">
    <name type="scientific">Sphingobium phenoxybenzoativorans</name>
    <dbReference type="NCBI Taxonomy" id="1592790"/>
    <lineage>
        <taxon>Bacteria</taxon>
        <taxon>Pseudomonadati</taxon>
        <taxon>Pseudomonadota</taxon>
        <taxon>Alphaproteobacteria</taxon>
        <taxon>Sphingomonadales</taxon>
        <taxon>Sphingomonadaceae</taxon>
        <taxon>Sphingobium</taxon>
    </lineage>
</organism>
<dbReference type="PANTHER" id="PTHR23407">
    <property type="entry name" value="ATPASE INHIBITOR/5-FORMYLTETRAHYDROFOLATE CYCLO-LIGASE"/>
    <property type="match status" value="1"/>
</dbReference>
<name>A0A975Q3Y6_9SPHN</name>
<dbReference type="GO" id="GO:0005524">
    <property type="term" value="F:ATP binding"/>
    <property type="evidence" value="ECO:0007669"/>
    <property type="project" value="UniProtKB-KW"/>
</dbReference>
<keyword evidence="5" id="KW-0479">Metal-binding</keyword>
<dbReference type="PANTHER" id="PTHR23407:SF1">
    <property type="entry name" value="5-FORMYLTETRAHYDROFOLATE CYCLO-LIGASE"/>
    <property type="match status" value="1"/>
</dbReference>
<evidence type="ECO:0000256" key="3">
    <source>
        <dbReference type="ARBA" id="ARBA00022840"/>
    </source>
</evidence>
<comment type="catalytic activity">
    <reaction evidence="5">
        <text>(6S)-5-formyl-5,6,7,8-tetrahydrofolate + ATP = (6R)-5,10-methenyltetrahydrofolate + ADP + phosphate</text>
        <dbReference type="Rhea" id="RHEA:10488"/>
        <dbReference type="ChEBI" id="CHEBI:30616"/>
        <dbReference type="ChEBI" id="CHEBI:43474"/>
        <dbReference type="ChEBI" id="CHEBI:57455"/>
        <dbReference type="ChEBI" id="CHEBI:57457"/>
        <dbReference type="ChEBI" id="CHEBI:456216"/>
        <dbReference type="EC" id="6.3.3.2"/>
    </reaction>
</comment>
<reference evidence="6" key="1">
    <citation type="submission" date="2021-04" db="EMBL/GenBank/DDBJ databases">
        <title>Isolation of p-tert-butylphenol degrading bacteria Sphingobium phenoxybenzoativorans Tas13 from active sludge.</title>
        <authorList>
            <person name="Li Y."/>
        </authorList>
    </citation>
    <scope>NUCLEOTIDE SEQUENCE</scope>
    <source>
        <strain evidence="6">Tas13</strain>
    </source>
</reference>
<dbReference type="Gene3D" id="3.40.50.10420">
    <property type="entry name" value="NagB/RpiA/CoA transferase-like"/>
    <property type="match status" value="1"/>
</dbReference>
<dbReference type="PIRSF" id="PIRSF006806">
    <property type="entry name" value="FTHF_cligase"/>
    <property type="match status" value="1"/>
</dbReference>
<feature type="binding site" evidence="4">
    <location>
        <begin position="134"/>
        <end position="142"/>
    </location>
    <ligand>
        <name>ATP</name>
        <dbReference type="ChEBI" id="CHEBI:30616"/>
    </ligand>
</feature>
<dbReference type="InterPro" id="IPR002698">
    <property type="entry name" value="FTHF_cligase"/>
</dbReference>
<dbReference type="EC" id="6.3.3.2" evidence="5"/>
<comment type="cofactor">
    <cofactor evidence="5">
        <name>Mg(2+)</name>
        <dbReference type="ChEBI" id="CHEBI:18420"/>
    </cofactor>
</comment>
<dbReference type="Pfam" id="PF01812">
    <property type="entry name" value="5-FTHF_cyc-lig"/>
    <property type="match status" value="1"/>
</dbReference>
<keyword evidence="5" id="KW-0460">Magnesium</keyword>
<feature type="binding site" evidence="4">
    <location>
        <position position="59"/>
    </location>
    <ligand>
        <name>substrate</name>
    </ligand>
</feature>
<dbReference type="SUPFAM" id="SSF100950">
    <property type="entry name" value="NagB/RpiA/CoA transferase-like"/>
    <property type="match status" value="1"/>
</dbReference>
<protein>
    <recommendedName>
        <fullName evidence="5">5-formyltetrahydrofolate cyclo-ligase</fullName>
        <ecNumber evidence="5">6.3.3.2</ecNumber>
    </recommendedName>
</protein>
<dbReference type="GO" id="GO:0046872">
    <property type="term" value="F:metal ion binding"/>
    <property type="evidence" value="ECO:0007669"/>
    <property type="project" value="UniProtKB-KW"/>
</dbReference>
<proteinExistence type="inferred from homology"/>
<dbReference type="GO" id="GO:0035999">
    <property type="term" value="P:tetrahydrofolate interconversion"/>
    <property type="evidence" value="ECO:0007669"/>
    <property type="project" value="TreeGrafter"/>
</dbReference>
<dbReference type="InterPro" id="IPR024185">
    <property type="entry name" value="FTHF_cligase-like_sf"/>
</dbReference>
<dbReference type="GO" id="GO:0030272">
    <property type="term" value="F:5-formyltetrahydrofolate cyclo-ligase activity"/>
    <property type="evidence" value="ECO:0007669"/>
    <property type="project" value="UniProtKB-EC"/>
</dbReference>
<dbReference type="Proteomes" id="UP000681425">
    <property type="component" value="Chromosome"/>
</dbReference>